<keyword evidence="5 8" id="KW-0812">Transmembrane</keyword>
<feature type="transmembrane region" description="Helical" evidence="8">
    <location>
        <begin position="55"/>
        <end position="76"/>
    </location>
</feature>
<evidence type="ECO:0000256" key="5">
    <source>
        <dbReference type="ARBA" id="ARBA00022692"/>
    </source>
</evidence>
<evidence type="ECO:0000256" key="1">
    <source>
        <dbReference type="ARBA" id="ARBA00004651"/>
    </source>
</evidence>
<dbReference type="GO" id="GO:0005886">
    <property type="term" value="C:plasma membrane"/>
    <property type="evidence" value="ECO:0007669"/>
    <property type="project" value="UniProtKB-SubCell"/>
</dbReference>
<dbReference type="RefSeq" id="WP_126306514.1">
    <property type="nucleotide sequence ID" value="NZ_AP018449.1"/>
</dbReference>
<dbReference type="InterPro" id="IPR011701">
    <property type="entry name" value="MFS"/>
</dbReference>
<name>A0A348AG65_9FIRM</name>
<keyword evidence="7 8" id="KW-0472">Membrane</keyword>
<dbReference type="InterPro" id="IPR020846">
    <property type="entry name" value="MFS_dom"/>
</dbReference>
<feature type="transmembrane region" description="Helical" evidence="8">
    <location>
        <begin position="108"/>
        <end position="130"/>
    </location>
</feature>
<feature type="transmembrane region" description="Helical" evidence="8">
    <location>
        <begin position="12"/>
        <end position="35"/>
    </location>
</feature>
<feature type="transmembrane region" description="Helical" evidence="8">
    <location>
        <begin position="233"/>
        <end position="251"/>
    </location>
</feature>
<dbReference type="InterPro" id="IPR036259">
    <property type="entry name" value="MFS_trans_sf"/>
</dbReference>
<evidence type="ECO:0000256" key="6">
    <source>
        <dbReference type="ARBA" id="ARBA00022989"/>
    </source>
</evidence>
<dbReference type="EMBL" id="AP018449">
    <property type="protein sequence ID" value="BBB90063.1"/>
    <property type="molecule type" value="Genomic_DNA"/>
</dbReference>
<dbReference type="GO" id="GO:0022857">
    <property type="term" value="F:transmembrane transporter activity"/>
    <property type="evidence" value="ECO:0007669"/>
    <property type="project" value="InterPro"/>
</dbReference>
<dbReference type="PRINTS" id="PR01036">
    <property type="entry name" value="TCRTETB"/>
</dbReference>
<dbReference type="KEGG" id="mana:MAMMFC1_00711"/>
<keyword evidence="4" id="KW-1003">Cell membrane</keyword>
<keyword evidence="3" id="KW-0813">Transport</keyword>
<dbReference type="NCBIfam" id="TIGR00711">
    <property type="entry name" value="efflux_EmrB"/>
    <property type="match status" value="1"/>
</dbReference>
<evidence type="ECO:0000259" key="9">
    <source>
        <dbReference type="PROSITE" id="PS50850"/>
    </source>
</evidence>
<feature type="transmembrane region" description="Helical" evidence="8">
    <location>
        <begin position="272"/>
        <end position="295"/>
    </location>
</feature>
<dbReference type="Pfam" id="PF07690">
    <property type="entry name" value="MFS_1"/>
    <property type="match status" value="1"/>
</dbReference>
<feature type="transmembrane region" description="Helical" evidence="8">
    <location>
        <begin position="362"/>
        <end position="386"/>
    </location>
</feature>
<dbReference type="AlphaFoldDB" id="A0A348AG65"/>
<keyword evidence="6 8" id="KW-1133">Transmembrane helix</keyword>
<evidence type="ECO:0000313" key="11">
    <source>
        <dbReference type="Proteomes" id="UP000276437"/>
    </source>
</evidence>
<feature type="transmembrane region" description="Helical" evidence="8">
    <location>
        <begin position="307"/>
        <end position="324"/>
    </location>
</feature>
<dbReference type="Gene3D" id="1.20.1250.20">
    <property type="entry name" value="MFS general substrate transporter like domains"/>
    <property type="match status" value="1"/>
</dbReference>
<dbReference type="CDD" id="cd17503">
    <property type="entry name" value="MFS_LmrB_MDR_like"/>
    <property type="match status" value="1"/>
</dbReference>
<dbReference type="PANTHER" id="PTHR42718:SF9">
    <property type="entry name" value="MAJOR FACILITATOR SUPERFAMILY MULTIDRUG TRANSPORTER MFSC"/>
    <property type="match status" value="1"/>
</dbReference>
<keyword evidence="11" id="KW-1185">Reference proteome</keyword>
<feature type="transmembrane region" description="Helical" evidence="8">
    <location>
        <begin position="83"/>
        <end position="102"/>
    </location>
</feature>
<dbReference type="Gene3D" id="1.20.1720.10">
    <property type="entry name" value="Multidrug resistance protein D"/>
    <property type="match status" value="1"/>
</dbReference>
<feature type="transmembrane region" description="Helical" evidence="8">
    <location>
        <begin position="336"/>
        <end position="356"/>
    </location>
</feature>
<feature type="transmembrane region" description="Helical" evidence="8">
    <location>
        <begin position="487"/>
        <end position="505"/>
    </location>
</feature>
<comment type="similarity">
    <text evidence="2">Belongs to the major facilitator superfamily. EmrB family.</text>
</comment>
<accession>A0A348AG65</accession>
<protein>
    <submittedName>
        <fullName evidence="10">Multidrug export protein EmrB</fullName>
    </submittedName>
</protein>
<feature type="transmembrane region" description="Helical" evidence="8">
    <location>
        <begin position="169"/>
        <end position="190"/>
    </location>
</feature>
<evidence type="ECO:0000256" key="4">
    <source>
        <dbReference type="ARBA" id="ARBA00022475"/>
    </source>
</evidence>
<dbReference type="OrthoDB" id="146256at2"/>
<dbReference type="InterPro" id="IPR004638">
    <property type="entry name" value="EmrB-like"/>
</dbReference>
<dbReference type="SUPFAM" id="SSF103473">
    <property type="entry name" value="MFS general substrate transporter"/>
    <property type="match status" value="1"/>
</dbReference>
<evidence type="ECO:0000256" key="8">
    <source>
        <dbReference type="SAM" id="Phobius"/>
    </source>
</evidence>
<dbReference type="Proteomes" id="UP000276437">
    <property type="component" value="Chromosome"/>
</dbReference>
<dbReference type="PANTHER" id="PTHR42718">
    <property type="entry name" value="MAJOR FACILITATOR SUPERFAMILY MULTIDRUG TRANSPORTER MFSC"/>
    <property type="match status" value="1"/>
</dbReference>
<dbReference type="PROSITE" id="PS50850">
    <property type="entry name" value="MFS"/>
    <property type="match status" value="1"/>
</dbReference>
<evidence type="ECO:0000256" key="2">
    <source>
        <dbReference type="ARBA" id="ARBA00008537"/>
    </source>
</evidence>
<sequence length="520" mass="55897">MNIPRLPIQEEAYKWWALGVIIIGGFMSILDTSIVNIAVPKMMAVFSVNADDAQWILTAYMLTMGVVQPATGYFCDVLGSRRMYLFSLAVFVAGSALCGIAWSNDSMIAFRIFQAIGGGLIVPITMSIVYQVFPPQERNMALGIWGISAMVAPAVGPTLSGYLVEYWDWRLIFTINIPVGIIGYILAVIILRETPIAANRHFDYGGFITSALGLFCLLLALSEGTDEGWSSAYILALFYIALASLVLFVFIEINHPAPLLDLSLFKNWNFSLSTIVGFIGTIGLFGGIFMVPLFMENMRGNTAMQTGLLIFPSAVAAGLMMPVAARLADKFGAKPVVITGLVLLTAGSLPLIFIDLNTSDNAIRLLMTVRGLGLGLFVMPVTVLGMNTVPMPKISRASSLNNAVRQISGSLGIAILTTVLQNRQIVHLQQIGENINTAAKATAGMLAYGEKLFAHNGSTVFLAKTQALALISSLVQRQSYIFAFDDAFLVLAIICGAAILPALLLRPVRPEAGKPAVAGE</sequence>
<proteinExistence type="inferred from homology"/>
<feature type="transmembrane region" description="Helical" evidence="8">
    <location>
        <begin position="142"/>
        <end position="163"/>
    </location>
</feature>
<evidence type="ECO:0000313" key="10">
    <source>
        <dbReference type="EMBL" id="BBB90063.1"/>
    </source>
</evidence>
<evidence type="ECO:0000256" key="7">
    <source>
        <dbReference type="ARBA" id="ARBA00023136"/>
    </source>
</evidence>
<feature type="domain" description="Major facilitator superfamily (MFS) profile" evidence="9">
    <location>
        <begin position="17"/>
        <end position="510"/>
    </location>
</feature>
<reference evidence="10 11" key="1">
    <citation type="journal article" date="2018" name="Int. J. Syst. Evol. Microbiol.">
        <title>Methylomusa anaerophila gen. nov., sp. nov., an anaerobic methanol-utilizing bacterium isolated from a microbial fuel cell.</title>
        <authorList>
            <person name="Amano N."/>
            <person name="Yamamuro A."/>
            <person name="Miyahara M."/>
            <person name="Kouzuma A."/>
            <person name="Abe T."/>
            <person name="Watanabe K."/>
        </authorList>
    </citation>
    <scope>NUCLEOTIDE SEQUENCE [LARGE SCALE GENOMIC DNA]</scope>
    <source>
        <strain evidence="10 11">MMFC1</strain>
    </source>
</reference>
<feature type="transmembrane region" description="Helical" evidence="8">
    <location>
        <begin position="202"/>
        <end position="221"/>
    </location>
</feature>
<gene>
    <name evidence="10" type="primary">emrB_1</name>
    <name evidence="10" type="ORF">MAMMFC1_00711</name>
</gene>
<comment type="subcellular location">
    <subcellularLocation>
        <location evidence="1">Cell membrane</location>
        <topology evidence="1">Multi-pass membrane protein</topology>
    </subcellularLocation>
</comment>
<organism evidence="10 11">
    <name type="scientific">Methylomusa anaerophila</name>
    <dbReference type="NCBI Taxonomy" id="1930071"/>
    <lineage>
        <taxon>Bacteria</taxon>
        <taxon>Bacillati</taxon>
        <taxon>Bacillota</taxon>
        <taxon>Negativicutes</taxon>
        <taxon>Selenomonadales</taxon>
        <taxon>Sporomusaceae</taxon>
        <taxon>Methylomusa</taxon>
    </lineage>
</organism>
<evidence type="ECO:0000256" key="3">
    <source>
        <dbReference type="ARBA" id="ARBA00022448"/>
    </source>
</evidence>